<sequence>MKLSNNPAHRSGNKPVGGIFRAAKAMIIAGTLAVSLVSGAAFAGQDGRTNLRV</sequence>
<proteinExistence type="predicted"/>
<feature type="non-terminal residue" evidence="1">
    <location>
        <position position="53"/>
    </location>
</feature>
<evidence type="ECO:0000313" key="1">
    <source>
        <dbReference type="EMBL" id="VAW21596.1"/>
    </source>
</evidence>
<protein>
    <submittedName>
        <fullName evidence="1">Uncharacterized protein</fullName>
    </submittedName>
</protein>
<reference evidence="1" key="1">
    <citation type="submission" date="2018-06" db="EMBL/GenBank/DDBJ databases">
        <authorList>
            <person name="Zhirakovskaya E."/>
        </authorList>
    </citation>
    <scope>NUCLEOTIDE SEQUENCE</scope>
</reference>
<accession>A0A3B0UPN6</accession>
<gene>
    <name evidence="1" type="ORF">MNBD_ALPHA12-2221</name>
</gene>
<dbReference type="EMBL" id="UOEO01000176">
    <property type="protein sequence ID" value="VAW21596.1"/>
    <property type="molecule type" value="Genomic_DNA"/>
</dbReference>
<name>A0A3B0UPN6_9ZZZZ</name>
<organism evidence="1">
    <name type="scientific">hydrothermal vent metagenome</name>
    <dbReference type="NCBI Taxonomy" id="652676"/>
    <lineage>
        <taxon>unclassified sequences</taxon>
        <taxon>metagenomes</taxon>
        <taxon>ecological metagenomes</taxon>
    </lineage>
</organism>
<dbReference type="AlphaFoldDB" id="A0A3B0UPN6"/>